<organism evidence="1 2">
    <name type="scientific">Echinops telfairi</name>
    <name type="common">Lesser hedgehog tenrec</name>
    <dbReference type="NCBI Taxonomy" id="9371"/>
    <lineage>
        <taxon>Eukaryota</taxon>
        <taxon>Metazoa</taxon>
        <taxon>Chordata</taxon>
        <taxon>Craniata</taxon>
        <taxon>Vertebrata</taxon>
        <taxon>Euteleostomi</taxon>
        <taxon>Mammalia</taxon>
        <taxon>Eutheria</taxon>
        <taxon>Afrotheria</taxon>
        <taxon>Tenrecidae</taxon>
        <taxon>Tenrecinae</taxon>
        <taxon>Echinops</taxon>
    </lineage>
</organism>
<evidence type="ECO:0000313" key="1">
    <source>
        <dbReference type="Proteomes" id="UP000694863"/>
    </source>
</evidence>
<dbReference type="RefSeq" id="XP_045151010.1">
    <property type="nucleotide sequence ID" value="XM_045295075.1"/>
</dbReference>
<keyword evidence="1" id="KW-1185">Reference proteome</keyword>
<reference evidence="2" key="1">
    <citation type="submission" date="2025-08" db="UniProtKB">
        <authorList>
            <consortium name="RefSeq"/>
        </authorList>
    </citation>
    <scope>IDENTIFICATION</scope>
</reference>
<proteinExistence type="predicted"/>
<sequence>MRPPPPSAPAAARACEVKARGLRKRGKRAAPGPGEAGGCGPESRGREENQQPRRMVARMSAPGEAGAEESGGAFGAGQAVRPRMEGPEGLTGRGAGPMRADRAGKEAAKTKVLLQPGRHTKGKRKVTEVPSDDTQPGIDLVRKESLTGLESFRTVEYTEFQSMTFLQSLGKEGLIEGTERRIQIKKLTSLESKTTENKVTQRIKVEFQDELFKNRPKYSCNSLSPGVENNFILTLRDCDCFPHFKGCNDENNLECKPPGGCVHVAENSSKKENLKNLAKKSDGNNIPQLLQAEENLVGVDKLLPEENNVYQSTKNVLLSSLPSGKKKCSVEESSIGRKTKKKMKLSEKRAETATEMSFSTVYTKSVLQESHMCAEYKGTRTSETKKAANKVSKKVNHSTPFPMDHSLSHPETQGKKTNPEHYVSAKSQKTLAPLLKVEAKTASEPSMCKTVEPKEHFTPVKSTVVTSPSDTSKFSDYHHIEISSQEELGNQAEELMLSCRRTIPMTGKRTWPCYSCARISARCWKKTALPKSDHFISGSGESFSQDDFLKQSTNPTHLTDSNVLLQSSRTEETNTGSSSEEKVDSDVNSLPSVSTVEPTVMVLKEPTICDGDKVKLEDLSSSGPEVVSNTSEDIHLTNVTQSLTGSKKKNKGNFAKPNLTLASHEGQEAHNSTGKTINRKSCNSKQTLVVPDLVKILNTGRLTNFKIPLLKNKVGKRKINIKSSEREAYSPLELLDNLSVAEVRQHRSKENVSTVTSGPQSVSIQNSVTPMQASSDSLYSNDSCSVSSGFSKQSNNNHISELGNTVSNKETVEDNPFSCNPGCIDKSTAFCSNEQDTFEPVSSEDSGEKMTKSFSEIKVEFPDILKAYEDDVLLIDVIQDDPDLFGMSNEGELAFTSEGPVISLEPSVSEAHQTDSKHMEPPGKTEPSGDLRCKGKIQGRVEVLKRPLRDFPVPDQELSKSDICSSLLAANELKDESKNVNVPLVDITNETSVNEQLENISEHTTGSDLDEKDRVTDKVHFKENICEVFQSKDLKTAETVTGEGQLAALGPKPLYFLVPPVSLSTLQEDTALRPWMNDCRFPGKHSLLKLQNSETYEIFKRENLGMFQKPLGLIIPHRYCKFHFNSLRGCERSQCKFTHVPEQGDEKVCMDVFKKYININELCLLQRAVNMFIEYYRKFPPGIHFDVQVLNDLLTSLLKHCLLKEVFQLLNLMIMLKILPALKILLNIFEHVTTMNLRNAVPASIDIFCKLVEAGMVLDPEHINYIIKLLYQVQASKQEISVVLDVKSRLQMRQFKKSWKCDLESALNEIEHCKERCDWTKLGNLYINVKMACEKFADFQRFCACIAETLTKDYTEENLGVPFCEFAEAVRKDPQNSEMDKTLLGRIGISAMYCYHKLLQWPKGRKVVDKLYELKIHFTSLKGLTGPEKLAPRCQIVNIAAEIFLKSGSLDGAIWVMRESEWIINTPLWPCDRLDVINRHNLLCTIAHETLAKSLYRQTFEVLQNLPGFQNSQEPVDVAQYSVLFNKLLDACIESNSLCMSSSITEFMISKSIPIDFSFLRRLITSLGRSCLWLKARSHYKRTPGWFPKLLSLLYSHHRSSSFFTSHLLLPVLFVCVLPSGALSLGCYSPLEGHLYRKLLLIPSYLSEIEMLLAIEIFLVSNAGNIQSPGTSTQILQIVLKRYNKSKPQSKDDYQAAVDRLIMAARISDPKLFIKHMTVNANKEQVYSLEHCSALKWLKENMKWAGKVWLFNNH</sequence>
<evidence type="ECO:0000313" key="2">
    <source>
        <dbReference type="RefSeq" id="XP_045151010.1"/>
    </source>
</evidence>
<accession>A0AC55DGZ9</accession>
<dbReference type="Proteomes" id="UP000694863">
    <property type="component" value="Unplaced"/>
</dbReference>
<gene>
    <name evidence="2" type="primary">TOPAZ1</name>
</gene>
<protein>
    <submittedName>
        <fullName evidence="2">Protein TOPAZ1 isoform X1</fullName>
    </submittedName>
</protein>
<name>A0AC55DGZ9_ECHTE</name>